<feature type="region of interest" description="Disordered" evidence="1">
    <location>
        <begin position="169"/>
        <end position="191"/>
    </location>
</feature>
<evidence type="ECO:0000313" key="2">
    <source>
        <dbReference type="EMBL" id="KAI1618312.1"/>
    </source>
</evidence>
<protein>
    <submittedName>
        <fullName evidence="2">Uncharacterized protein</fullName>
    </submittedName>
</protein>
<proteinExistence type="predicted"/>
<evidence type="ECO:0000313" key="3">
    <source>
        <dbReference type="Proteomes" id="UP001203852"/>
    </source>
</evidence>
<dbReference type="AlphaFoldDB" id="A0AAN6E6D7"/>
<feature type="compositionally biased region" description="Polar residues" evidence="1">
    <location>
        <begin position="387"/>
        <end position="399"/>
    </location>
</feature>
<accession>A0AAN6E6D7</accession>
<comment type="caution">
    <text evidence="2">The sequence shown here is derived from an EMBL/GenBank/DDBJ whole genome shotgun (WGS) entry which is preliminary data.</text>
</comment>
<evidence type="ECO:0000256" key="1">
    <source>
        <dbReference type="SAM" id="MobiDB-lite"/>
    </source>
</evidence>
<feature type="region of interest" description="Disordered" evidence="1">
    <location>
        <begin position="231"/>
        <end position="255"/>
    </location>
</feature>
<gene>
    <name evidence="2" type="ORF">EDD36DRAFT_459964</name>
</gene>
<dbReference type="Proteomes" id="UP001203852">
    <property type="component" value="Unassembled WGS sequence"/>
</dbReference>
<organism evidence="2 3">
    <name type="scientific">Exophiala viscosa</name>
    <dbReference type="NCBI Taxonomy" id="2486360"/>
    <lineage>
        <taxon>Eukaryota</taxon>
        <taxon>Fungi</taxon>
        <taxon>Dikarya</taxon>
        <taxon>Ascomycota</taxon>
        <taxon>Pezizomycotina</taxon>
        <taxon>Eurotiomycetes</taxon>
        <taxon>Chaetothyriomycetidae</taxon>
        <taxon>Chaetothyriales</taxon>
        <taxon>Herpotrichiellaceae</taxon>
        <taxon>Exophiala</taxon>
    </lineage>
</organism>
<name>A0AAN6E6D7_9EURO</name>
<keyword evidence="3" id="KW-1185">Reference proteome</keyword>
<sequence length="466" mass="52036">MVETPAHVERVRGANKRISSHKDELVRVQNLYLAHRYKQCISLCEQLQRPNIHALHRTFLWFYRAVSYEAMGLIAHDFSNNKMELLLLAQDSFKSALSVLPLPYVSAEQGYYSQPEQSPPYTDWHVSPTNIKKNIQGSPIPGIASSTVTHSASAYSIYSPAPNLLSSDVEVSGPPEVSDTLSAETDETQQEGLNCNHVKSPHTPMTHRARLSQSLSNPHALAEELVPSPLFSRAPKDAEPAQAQTDTTHRPLPPLPFGHRAGFEVQGSRIIQIPTMRKTAVQTLIARYKGSLPVLQSPSPEETATPSPVTPRFRMIRDAFSPDPPNDHLDAYLSSASLTRYNASLSDFATQLRKHISFLAKDLDRVRSLHDERATAKASTNNRLASFWSLSTTSPSTRAGRQREDNDDDANGGDPATLAKKERINKLRLAGWNVRKEKHGYKGEEWYNSLRRCLARELDDHATPRS</sequence>
<dbReference type="EMBL" id="MU404350">
    <property type="protein sequence ID" value="KAI1618312.1"/>
    <property type="molecule type" value="Genomic_DNA"/>
</dbReference>
<reference evidence="2" key="1">
    <citation type="journal article" date="2022" name="bioRxiv">
        <title>Deciphering the potential niche of two novel black yeast fungi from a biological soil crust based on their genomes, phenotypes, and melanin regulation.</title>
        <authorList>
            <consortium name="DOE Joint Genome Institute"/>
            <person name="Carr E.C."/>
            <person name="Barton Q."/>
            <person name="Grambo S."/>
            <person name="Sullivan M."/>
            <person name="Renfro C.M."/>
            <person name="Kuo A."/>
            <person name="Pangilinan J."/>
            <person name="Lipzen A."/>
            <person name="Keymanesh K."/>
            <person name="Savage E."/>
            <person name="Barry K."/>
            <person name="Grigoriev I.V."/>
            <person name="Riekhof W.R."/>
            <person name="Harris S.S."/>
        </authorList>
    </citation>
    <scope>NUCLEOTIDE SEQUENCE</scope>
    <source>
        <strain evidence="2">JF 03-4F</strain>
    </source>
</reference>
<feature type="region of interest" description="Disordered" evidence="1">
    <location>
        <begin position="387"/>
        <end position="418"/>
    </location>
</feature>